<dbReference type="GO" id="GO:0004181">
    <property type="term" value="F:metallocarboxypeptidase activity"/>
    <property type="evidence" value="ECO:0007669"/>
    <property type="project" value="InterPro"/>
</dbReference>
<comment type="similarity">
    <text evidence="2">Belongs to the peptidase M14 family.</text>
</comment>
<feature type="domain" description="Peptidase M14" evidence="4">
    <location>
        <begin position="63"/>
        <end position="332"/>
    </location>
</feature>
<accession>A0A843UZZ0</accession>
<comment type="cofactor">
    <cofactor evidence="1">
        <name>Zn(2+)</name>
        <dbReference type="ChEBI" id="CHEBI:29105"/>
    </cofactor>
</comment>
<dbReference type="InterPro" id="IPR000834">
    <property type="entry name" value="Peptidase_M14"/>
</dbReference>
<reference evidence="5" key="1">
    <citation type="submission" date="2017-07" db="EMBL/GenBank/DDBJ databases">
        <title>Taro Niue Genome Assembly and Annotation.</title>
        <authorList>
            <person name="Atibalentja N."/>
            <person name="Keating K."/>
            <person name="Fields C.J."/>
        </authorList>
    </citation>
    <scope>NUCLEOTIDE SEQUENCE</scope>
    <source>
        <strain evidence="5">Niue_2</strain>
        <tissue evidence="5">Leaf</tissue>
    </source>
</reference>
<name>A0A843UZZ0_COLES</name>
<keyword evidence="6" id="KW-1185">Reference proteome</keyword>
<sequence length="438" mass="49490">MELPRRPLMGSLLSSSSLLAGACTCYCHFLLLFCLLVSRWRYAVAGDGGASDQSLTPILRDLYHSSDALLEEVRALVDRHPHKFAMDIMKAGDKSYSADILVVTYNHAISDIGSNSTFRMLLILMACILDRTFPVFQSFGQHGRELITSELALRLLYILSGDNTVLGMDPVSLSHILDNVVIKMVPMENINGRKLVESGELCERRNGTQILWFIDSHLDSSRPHFHIFSELKFAKLVDQALFMPYDHKNSTPDGFMSLAMKSILEEVNHHHCQDRCLVGSGGGSVGYLAHGTSTDYMYDILKVPFAFTFEIYGDAEASSKDCFKMFNPIDLTTFSKVLNDWCAAFLLIFEIGPRHLEKARANAVANSDKWISIDKNSIDTRLLGRNMRFRKMEGLELGIQELRTYFRLFMLSSVLLMFMFCSRISKSKFRQTKPSLPV</sequence>
<proteinExistence type="inferred from homology"/>
<dbReference type="PANTHER" id="PTHR11705">
    <property type="entry name" value="PROTEASE FAMILY M14 CARBOXYPEPTIDASE A,B"/>
    <property type="match status" value="1"/>
</dbReference>
<gene>
    <name evidence="5" type="ORF">Taro_017625</name>
</gene>
<evidence type="ECO:0000259" key="4">
    <source>
        <dbReference type="SMART" id="SM00631"/>
    </source>
</evidence>
<feature type="transmembrane region" description="Helical" evidence="3">
    <location>
        <begin position="405"/>
        <end position="424"/>
    </location>
</feature>
<dbReference type="SMART" id="SM00631">
    <property type="entry name" value="Zn_pept"/>
    <property type="match status" value="1"/>
</dbReference>
<protein>
    <recommendedName>
        <fullName evidence="4">Peptidase M14 domain-containing protein</fullName>
    </recommendedName>
</protein>
<dbReference type="GO" id="GO:0005615">
    <property type="term" value="C:extracellular space"/>
    <property type="evidence" value="ECO:0007669"/>
    <property type="project" value="TreeGrafter"/>
</dbReference>
<dbReference type="Proteomes" id="UP000652761">
    <property type="component" value="Unassembled WGS sequence"/>
</dbReference>
<keyword evidence="3" id="KW-0472">Membrane</keyword>
<dbReference type="EMBL" id="NMUH01000809">
    <property type="protein sequence ID" value="MQL85109.1"/>
    <property type="molecule type" value="Genomic_DNA"/>
</dbReference>
<dbReference type="OrthoDB" id="3626597at2759"/>
<dbReference type="GO" id="GO:0008270">
    <property type="term" value="F:zinc ion binding"/>
    <property type="evidence" value="ECO:0007669"/>
    <property type="project" value="InterPro"/>
</dbReference>
<comment type="caution">
    <text evidence="5">The sequence shown here is derived from an EMBL/GenBank/DDBJ whole genome shotgun (WGS) entry which is preliminary data.</text>
</comment>
<keyword evidence="3" id="KW-1133">Transmembrane helix</keyword>
<keyword evidence="3" id="KW-0812">Transmembrane</keyword>
<dbReference type="PANTHER" id="PTHR11705:SF119">
    <property type="entry name" value="OS02G0119300 PROTEIN"/>
    <property type="match status" value="1"/>
</dbReference>
<dbReference type="GO" id="GO:0006508">
    <property type="term" value="P:proteolysis"/>
    <property type="evidence" value="ECO:0007669"/>
    <property type="project" value="InterPro"/>
</dbReference>
<evidence type="ECO:0000256" key="3">
    <source>
        <dbReference type="SAM" id="Phobius"/>
    </source>
</evidence>
<evidence type="ECO:0000313" key="5">
    <source>
        <dbReference type="EMBL" id="MQL85109.1"/>
    </source>
</evidence>
<dbReference type="PROSITE" id="PS51257">
    <property type="entry name" value="PROKAR_LIPOPROTEIN"/>
    <property type="match status" value="1"/>
</dbReference>
<evidence type="ECO:0000256" key="2">
    <source>
        <dbReference type="ARBA" id="ARBA00005988"/>
    </source>
</evidence>
<evidence type="ECO:0000313" key="6">
    <source>
        <dbReference type="Proteomes" id="UP000652761"/>
    </source>
</evidence>
<dbReference type="Gene3D" id="3.40.630.10">
    <property type="entry name" value="Zn peptidases"/>
    <property type="match status" value="2"/>
</dbReference>
<dbReference type="AlphaFoldDB" id="A0A843UZZ0"/>
<dbReference type="SUPFAM" id="SSF53187">
    <property type="entry name" value="Zn-dependent exopeptidases"/>
    <property type="match status" value="1"/>
</dbReference>
<organism evidence="5 6">
    <name type="scientific">Colocasia esculenta</name>
    <name type="common">Wild taro</name>
    <name type="synonym">Arum esculentum</name>
    <dbReference type="NCBI Taxonomy" id="4460"/>
    <lineage>
        <taxon>Eukaryota</taxon>
        <taxon>Viridiplantae</taxon>
        <taxon>Streptophyta</taxon>
        <taxon>Embryophyta</taxon>
        <taxon>Tracheophyta</taxon>
        <taxon>Spermatophyta</taxon>
        <taxon>Magnoliopsida</taxon>
        <taxon>Liliopsida</taxon>
        <taxon>Araceae</taxon>
        <taxon>Aroideae</taxon>
        <taxon>Colocasieae</taxon>
        <taxon>Colocasia</taxon>
    </lineage>
</organism>
<evidence type="ECO:0000256" key="1">
    <source>
        <dbReference type="ARBA" id="ARBA00001947"/>
    </source>
</evidence>